<sequence length="89" mass="9975">MDTTQVQYPDYAFITRGDRSDVVAGRTDDLLVACPECGKKDDIAFLASSDVTVAQDVDMRDVVAWCPCGCVFVIDKTESKRLYSFFKHQ</sequence>
<comment type="caution">
    <text evidence="1">The sequence shown here is derived from an EMBL/GenBank/DDBJ whole genome shotgun (WGS) entry which is preliminary data.</text>
</comment>
<accession>A0A0F9L0A0</accession>
<name>A0A0F9L0A0_9ZZZZ</name>
<reference evidence="1" key="1">
    <citation type="journal article" date="2015" name="Nature">
        <title>Complex archaea that bridge the gap between prokaryotes and eukaryotes.</title>
        <authorList>
            <person name="Spang A."/>
            <person name="Saw J.H."/>
            <person name="Jorgensen S.L."/>
            <person name="Zaremba-Niedzwiedzka K."/>
            <person name="Martijn J."/>
            <person name="Lind A.E."/>
            <person name="van Eijk R."/>
            <person name="Schleper C."/>
            <person name="Guy L."/>
            <person name="Ettema T.J."/>
        </authorList>
    </citation>
    <scope>NUCLEOTIDE SEQUENCE</scope>
</reference>
<dbReference type="AlphaFoldDB" id="A0A0F9L0A0"/>
<proteinExistence type="predicted"/>
<dbReference type="EMBL" id="LAZR01008193">
    <property type="protein sequence ID" value="KKM80391.1"/>
    <property type="molecule type" value="Genomic_DNA"/>
</dbReference>
<organism evidence="1">
    <name type="scientific">marine sediment metagenome</name>
    <dbReference type="NCBI Taxonomy" id="412755"/>
    <lineage>
        <taxon>unclassified sequences</taxon>
        <taxon>metagenomes</taxon>
        <taxon>ecological metagenomes</taxon>
    </lineage>
</organism>
<evidence type="ECO:0000313" key="1">
    <source>
        <dbReference type="EMBL" id="KKM80391.1"/>
    </source>
</evidence>
<gene>
    <name evidence="1" type="ORF">LCGC14_1340370</name>
</gene>
<protein>
    <submittedName>
        <fullName evidence="1">Uncharacterized protein</fullName>
    </submittedName>
</protein>